<comment type="pathway">
    <text evidence="2">Amino-acid biosynthesis; L-tryptophan biosynthesis; L-tryptophan from chorismate: step 4/5.</text>
</comment>
<dbReference type="Pfam" id="PF00218">
    <property type="entry name" value="IGPS"/>
    <property type="match status" value="1"/>
</dbReference>
<dbReference type="InterPro" id="IPR011060">
    <property type="entry name" value="RibuloseP-bd_barrel"/>
</dbReference>
<accession>A0A9Q6LV00</accession>
<dbReference type="InterPro" id="IPR045186">
    <property type="entry name" value="Indole-3-glycerol_P_synth"/>
</dbReference>
<evidence type="ECO:0000313" key="10">
    <source>
        <dbReference type="EMBL" id="QGO07469.1"/>
    </source>
</evidence>
<keyword evidence="11" id="KW-1185">Reference proteome</keyword>
<evidence type="ECO:0000256" key="8">
    <source>
        <dbReference type="ARBA" id="ARBA00023239"/>
    </source>
</evidence>
<name>A0A9Q6LV00_PISSA</name>
<dbReference type="GO" id="GO:0000162">
    <property type="term" value="P:L-tryptophan biosynthetic process"/>
    <property type="evidence" value="ECO:0007669"/>
    <property type="project" value="UniProtKB-KW"/>
</dbReference>
<evidence type="ECO:0000256" key="5">
    <source>
        <dbReference type="ARBA" id="ARBA00022793"/>
    </source>
</evidence>
<dbReference type="InterPro" id="IPR013798">
    <property type="entry name" value="Indole-3-glycerol_P_synth_dom"/>
</dbReference>
<keyword evidence="4" id="KW-0028">Amino-acid biosynthesis</keyword>
<comment type="catalytic activity">
    <reaction evidence="1">
        <text>1-(2-carboxyphenylamino)-1-deoxy-D-ribulose 5-phosphate + H(+) = (1S,2R)-1-C-(indol-3-yl)glycerol 3-phosphate + CO2 + H2O</text>
        <dbReference type="Rhea" id="RHEA:23476"/>
        <dbReference type="ChEBI" id="CHEBI:15377"/>
        <dbReference type="ChEBI" id="CHEBI:15378"/>
        <dbReference type="ChEBI" id="CHEBI:16526"/>
        <dbReference type="ChEBI" id="CHEBI:58613"/>
        <dbReference type="ChEBI" id="CHEBI:58866"/>
        <dbReference type="EC" id="4.1.1.48"/>
    </reaction>
</comment>
<evidence type="ECO:0000256" key="2">
    <source>
        <dbReference type="ARBA" id="ARBA00004696"/>
    </source>
</evidence>
<dbReference type="Gene3D" id="3.20.20.70">
    <property type="entry name" value="Aldolase class I"/>
    <property type="match status" value="1"/>
</dbReference>
<gene>
    <name evidence="10" type="primary">trpC</name>
    <name evidence="10" type="ORF">Psal009_03421</name>
</gene>
<dbReference type="InterPro" id="IPR001468">
    <property type="entry name" value="Indole-3-GlycerolPSynthase_CS"/>
</dbReference>
<dbReference type="PANTHER" id="PTHR22854:SF2">
    <property type="entry name" value="INDOLE-3-GLYCEROL-PHOSPHATE SYNTHASE"/>
    <property type="match status" value="1"/>
</dbReference>
<dbReference type="EC" id="4.1.1.48" evidence="3"/>
<organism evidence="10 11">
    <name type="scientific">Piscirickettsia salmonis</name>
    <dbReference type="NCBI Taxonomy" id="1238"/>
    <lineage>
        <taxon>Bacteria</taxon>
        <taxon>Pseudomonadati</taxon>
        <taxon>Pseudomonadota</taxon>
        <taxon>Gammaproteobacteria</taxon>
        <taxon>Thiotrichales</taxon>
        <taxon>Piscirickettsiaceae</taxon>
        <taxon>Piscirickettsia</taxon>
    </lineage>
</organism>
<feature type="domain" description="Indole-3-glycerol phosphate synthase" evidence="9">
    <location>
        <begin position="6"/>
        <end position="254"/>
    </location>
</feature>
<evidence type="ECO:0000256" key="4">
    <source>
        <dbReference type="ARBA" id="ARBA00022605"/>
    </source>
</evidence>
<dbReference type="EMBL" id="CP038908">
    <property type="protein sequence ID" value="QGO07469.1"/>
    <property type="molecule type" value="Genomic_DNA"/>
</dbReference>
<proteinExistence type="predicted"/>
<evidence type="ECO:0000259" key="9">
    <source>
        <dbReference type="Pfam" id="PF00218"/>
    </source>
</evidence>
<dbReference type="CDD" id="cd00331">
    <property type="entry name" value="IGPS"/>
    <property type="match status" value="1"/>
</dbReference>
<dbReference type="AlphaFoldDB" id="A0A9Q6LV00"/>
<evidence type="ECO:0000256" key="6">
    <source>
        <dbReference type="ARBA" id="ARBA00022822"/>
    </source>
</evidence>
<dbReference type="RefSeq" id="WP_016209710.1">
    <property type="nucleotide sequence ID" value="NZ_CP012413.1"/>
</dbReference>
<dbReference type="GO" id="GO:0004425">
    <property type="term" value="F:indole-3-glycerol-phosphate synthase activity"/>
    <property type="evidence" value="ECO:0007669"/>
    <property type="project" value="UniProtKB-EC"/>
</dbReference>
<dbReference type="InterPro" id="IPR013785">
    <property type="entry name" value="Aldolase_TIM"/>
</dbReference>
<protein>
    <recommendedName>
        <fullName evidence="3">indole-3-glycerol-phosphate synthase</fullName>
        <ecNumber evidence="3">4.1.1.48</ecNumber>
    </recommendedName>
</protein>
<keyword evidence="8 10" id="KW-0456">Lyase</keyword>
<keyword evidence="5" id="KW-0210">Decarboxylase</keyword>
<keyword evidence="7" id="KW-0057">Aromatic amino acid biosynthesis</keyword>
<evidence type="ECO:0000256" key="3">
    <source>
        <dbReference type="ARBA" id="ARBA00012362"/>
    </source>
</evidence>
<dbReference type="PROSITE" id="PS00614">
    <property type="entry name" value="IGPS"/>
    <property type="match status" value="1"/>
</dbReference>
<dbReference type="GO" id="GO:0004640">
    <property type="term" value="F:phosphoribosylanthranilate isomerase activity"/>
    <property type="evidence" value="ECO:0007669"/>
    <property type="project" value="TreeGrafter"/>
</dbReference>
<dbReference type="Proteomes" id="UP000422232">
    <property type="component" value="Chromosome"/>
</dbReference>
<keyword evidence="6" id="KW-0822">Tryptophan biosynthesis</keyword>
<evidence type="ECO:0000256" key="7">
    <source>
        <dbReference type="ARBA" id="ARBA00023141"/>
    </source>
</evidence>
<dbReference type="GeneID" id="66742340"/>
<reference evidence="10 11" key="1">
    <citation type="submission" date="2019-04" db="EMBL/GenBank/DDBJ databases">
        <title>Complete genome sequencing of Piscirickettsia salmonis strain Psal-009.</title>
        <authorList>
            <person name="Schober I."/>
            <person name="Bunk B."/>
            <person name="Sproer C."/>
            <person name="Carril G.P."/>
            <person name="Riedel T."/>
            <person name="Flores-Herrera P.A."/>
            <person name="Nourdin-Galindo G."/>
            <person name="Marshall S.H."/>
            <person name="Overmann J."/>
        </authorList>
    </citation>
    <scope>NUCLEOTIDE SEQUENCE [LARGE SCALE GENOMIC DNA]</scope>
    <source>
        <strain evidence="10 11">Psal-009</strain>
    </source>
</reference>
<sequence>MNFIDKMIAIKKEEITEIDAKDIFQRLENMSVVELSKKEFLPDQFNIIAEIKRSSPSKGHLAKINDPIALAHQYAQGGVQAISVLTEEKYFNGSLEDLKQVSDSLIDTNIAVLRKDFIIDELQIYQAAAFGASAVLLITSMVKGQLVHLIKVALEVGLQPFVETHSLDDIKCAEDAGAKILGINNRNLHTLGIDPEHCLRMIDHVTISTDIKVVAESGIHSIEQVQAMKKSGFTATLIGELLVKSNDPTALIQTMLKD</sequence>
<evidence type="ECO:0000313" key="11">
    <source>
        <dbReference type="Proteomes" id="UP000422232"/>
    </source>
</evidence>
<dbReference type="PANTHER" id="PTHR22854">
    <property type="entry name" value="TRYPTOPHAN BIOSYNTHESIS PROTEIN"/>
    <property type="match status" value="1"/>
</dbReference>
<evidence type="ECO:0000256" key="1">
    <source>
        <dbReference type="ARBA" id="ARBA00001633"/>
    </source>
</evidence>
<dbReference type="SUPFAM" id="SSF51366">
    <property type="entry name" value="Ribulose-phoshate binding barrel"/>
    <property type="match status" value="1"/>
</dbReference>